<keyword evidence="3" id="KW-1185">Reference proteome</keyword>
<reference evidence="3" key="1">
    <citation type="submission" date="2019-10" db="EMBL/GenBank/DDBJ databases">
        <title>Lacipirellula parvula gen. nov., sp. nov., representing a lineage of planctomycetes widespread in freshwater anoxic habitats, and description of the family Lacipirellulaceae.</title>
        <authorList>
            <person name="Dedysh S.N."/>
            <person name="Kulichevskaya I.S."/>
            <person name="Beletsky A.V."/>
            <person name="Rakitin A.L."/>
            <person name="Mardanov A.V."/>
            <person name="Ivanova A.A."/>
            <person name="Saltykova V.X."/>
            <person name="Rijpstra W.I.C."/>
            <person name="Sinninghe Damste J.S."/>
            <person name="Ravin N.V."/>
        </authorList>
    </citation>
    <scope>NUCLEOTIDE SEQUENCE [LARGE SCALE GENOMIC DNA]</scope>
    <source>
        <strain evidence="3">PX69</strain>
    </source>
</reference>
<protein>
    <submittedName>
        <fullName evidence="2">Uncharacterized protein</fullName>
    </submittedName>
</protein>
<evidence type="ECO:0000256" key="1">
    <source>
        <dbReference type="SAM" id="MobiDB-lite"/>
    </source>
</evidence>
<organism evidence="2 3">
    <name type="scientific">Lacipirellula parvula</name>
    <dbReference type="NCBI Taxonomy" id="2650471"/>
    <lineage>
        <taxon>Bacteria</taxon>
        <taxon>Pseudomonadati</taxon>
        <taxon>Planctomycetota</taxon>
        <taxon>Planctomycetia</taxon>
        <taxon>Pirellulales</taxon>
        <taxon>Lacipirellulaceae</taxon>
        <taxon>Lacipirellula</taxon>
    </lineage>
</organism>
<gene>
    <name evidence="2" type="ORF">PLANPX_1337</name>
</gene>
<feature type="region of interest" description="Disordered" evidence="1">
    <location>
        <begin position="1"/>
        <end position="24"/>
    </location>
</feature>
<evidence type="ECO:0000313" key="3">
    <source>
        <dbReference type="Proteomes" id="UP000326837"/>
    </source>
</evidence>
<name>A0A5K7X5U4_9BACT</name>
<dbReference type="KEGG" id="lpav:PLANPX_1337"/>
<sequence>MRRSAPSELLAGGRGPHNRYDWRPHAGAGVAAAWKIDHEDTTGTKTH</sequence>
<evidence type="ECO:0000313" key="2">
    <source>
        <dbReference type="EMBL" id="BBO31725.1"/>
    </source>
</evidence>
<accession>A0A5K7X5U4</accession>
<dbReference type="AlphaFoldDB" id="A0A5K7X5U4"/>
<dbReference type="EMBL" id="AP021861">
    <property type="protein sequence ID" value="BBO31725.1"/>
    <property type="molecule type" value="Genomic_DNA"/>
</dbReference>
<proteinExistence type="predicted"/>
<dbReference type="Proteomes" id="UP000326837">
    <property type="component" value="Chromosome"/>
</dbReference>